<proteinExistence type="predicted"/>
<name>A0A8X6KNT5_TRICU</name>
<gene>
    <name evidence="1" type="ORF">TNCT_611581</name>
</gene>
<dbReference type="OrthoDB" id="6159421at2759"/>
<organism evidence="1 2">
    <name type="scientific">Trichonephila clavata</name>
    <name type="common">Joro spider</name>
    <name type="synonym">Nephila clavata</name>
    <dbReference type="NCBI Taxonomy" id="2740835"/>
    <lineage>
        <taxon>Eukaryota</taxon>
        <taxon>Metazoa</taxon>
        <taxon>Ecdysozoa</taxon>
        <taxon>Arthropoda</taxon>
        <taxon>Chelicerata</taxon>
        <taxon>Arachnida</taxon>
        <taxon>Araneae</taxon>
        <taxon>Araneomorphae</taxon>
        <taxon>Entelegynae</taxon>
        <taxon>Araneoidea</taxon>
        <taxon>Nephilidae</taxon>
        <taxon>Trichonephila</taxon>
    </lineage>
</organism>
<protein>
    <submittedName>
        <fullName evidence="1">Uncharacterized protein</fullName>
    </submittedName>
</protein>
<evidence type="ECO:0000313" key="1">
    <source>
        <dbReference type="EMBL" id="GFQ79266.1"/>
    </source>
</evidence>
<sequence length="110" mass="12877">MKFLDINSDIIQLEGVRNAFRWNWIEWRDGNGDTIGTWCKKINVAGQAYCVFCNSLLKYGGEAFKAFTNHSKTVTHIKCSKCIRHSMTLSFLLIQKILMTYWRLMLGHWI</sequence>
<keyword evidence="2" id="KW-1185">Reference proteome</keyword>
<comment type="caution">
    <text evidence="1">The sequence shown here is derived from an EMBL/GenBank/DDBJ whole genome shotgun (WGS) entry which is preliminary data.</text>
</comment>
<dbReference type="AlphaFoldDB" id="A0A8X6KNT5"/>
<reference evidence="1" key="1">
    <citation type="submission" date="2020-07" db="EMBL/GenBank/DDBJ databases">
        <title>Multicomponent nature underlies the extraordinary mechanical properties of spider dragline silk.</title>
        <authorList>
            <person name="Kono N."/>
            <person name="Nakamura H."/>
            <person name="Mori M."/>
            <person name="Yoshida Y."/>
            <person name="Ohtoshi R."/>
            <person name="Malay A.D."/>
            <person name="Moran D.A.P."/>
            <person name="Tomita M."/>
            <person name="Numata K."/>
            <person name="Arakawa K."/>
        </authorList>
    </citation>
    <scope>NUCLEOTIDE SEQUENCE</scope>
</reference>
<evidence type="ECO:0000313" key="2">
    <source>
        <dbReference type="Proteomes" id="UP000887116"/>
    </source>
</evidence>
<dbReference type="EMBL" id="BMAO01002231">
    <property type="protein sequence ID" value="GFQ79266.1"/>
    <property type="molecule type" value="Genomic_DNA"/>
</dbReference>
<dbReference type="Proteomes" id="UP000887116">
    <property type="component" value="Unassembled WGS sequence"/>
</dbReference>
<accession>A0A8X6KNT5</accession>